<dbReference type="CDD" id="cd17535">
    <property type="entry name" value="REC_NarL-like"/>
    <property type="match status" value="1"/>
</dbReference>
<dbReference type="Proteomes" id="UP000656881">
    <property type="component" value="Unassembled WGS sequence"/>
</dbReference>
<evidence type="ECO:0000256" key="5">
    <source>
        <dbReference type="PROSITE-ProRule" id="PRU00169"/>
    </source>
</evidence>
<keyword evidence="9" id="KW-1185">Reference proteome</keyword>
<dbReference type="SUPFAM" id="SSF52172">
    <property type="entry name" value="CheY-like"/>
    <property type="match status" value="1"/>
</dbReference>
<dbReference type="PROSITE" id="PS00622">
    <property type="entry name" value="HTH_LUXR_1"/>
    <property type="match status" value="1"/>
</dbReference>
<dbReference type="InterPro" id="IPR001789">
    <property type="entry name" value="Sig_transdc_resp-reg_receiver"/>
</dbReference>
<accession>A0ABQ2LKG4</accession>
<evidence type="ECO:0000259" key="7">
    <source>
        <dbReference type="PROSITE" id="PS50110"/>
    </source>
</evidence>
<dbReference type="SMART" id="SM00421">
    <property type="entry name" value="HTH_LUXR"/>
    <property type="match status" value="1"/>
</dbReference>
<dbReference type="PROSITE" id="PS50043">
    <property type="entry name" value="HTH_LUXR_2"/>
    <property type="match status" value="1"/>
</dbReference>
<gene>
    <name evidence="8" type="ORF">GCM10012286_13760</name>
</gene>
<dbReference type="InterPro" id="IPR000792">
    <property type="entry name" value="Tscrpt_reg_LuxR_C"/>
</dbReference>
<dbReference type="Pfam" id="PF00196">
    <property type="entry name" value="GerE"/>
    <property type="match status" value="1"/>
</dbReference>
<dbReference type="SMART" id="SM00448">
    <property type="entry name" value="REC"/>
    <property type="match status" value="1"/>
</dbReference>
<keyword evidence="1 5" id="KW-0597">Phosphoprotein</keyword>
<comment type="caution">
    <text evidence="8">The sequence shown here is derived from an EMBL/GenBank/DDBJ whole genome shotgun (WGS) entry which is preliminary data.</text>
</comment>
<feature type="domain" description="Response regulatory" evidence="7">
    <location>
        <begin position="3"/>
        <end position="131"/>
    </location>
</feature>
<protein>
    <submittedName>
        <fullName evidence="8">DNA-binding response regulator</fullName>
    </submittedName>
</protein>
<dbReference type="InterPro" id="IPR011006">
    <property type="entry name" value="CheY-like_superfamily"/>
</dbReference>
<feature type="modified residue" description="4-aspartylphosphate" evidence="5">
    <location>
        <position position="53"/>
    </location>
</feature>
<name>A0ABQ2LKG4_9ACTN</name>
<proteinExistence type="predicted"/>
<evidence type="ECO:0000256" key="2">
    <source>
        <dbReference type="ARBA" id="ARBA00023015"/>
    </source>
</evidence>
<dbReference type="SUPFAM" id="SSF46894">
    <property type="entry name" value="C-terminal effector domain of the bipartite response regulators"/>
    <property type="match status" value="1"/>
</dbReference>
<keyword evidence="2" id="KW-0805">Transcription regulation</keyword>
<dbReference type="GO" id="GO:0003677">
    <property type="term" value="F:DNA binding"/>
    <property type="evidence" value="ECO:0007669"/>
    <property type="project" value="UniProtKB-KW"/>
</dbReference>
<dbReference type="PANTHER" id="PTHR43214">
    <property type="entry name" value="TWO-COMPONENT RESPONSE REGULATOR"/>
    <property type="match status" value="1"/>
</dbReference>
<feature type="domain" description="HTH luxR-type" evidence="6">
    <location>
        <begin position="153"/>
        <end position="222"/>
    </location>
</feature>
<dbReference type="InterPro" id="IPR058245">
    <property type="entry name" value="NreC/VraR/RcsB-like_REC"/>
</dbReference>
<dbReference type="PROSITE" id="PS50110">
    <property type="entry name" value="RESPONSE_REGULATORY"/>
    <property type="match status" value="1"/>
</dbReference>
<dbReference type="CDD" id="cd06170">
    <property type="entry name" value="LuxR_C_like"/>
    <property type="match status" value="1"/>
</dbReference>
<evidence type="ECO:0000256" key="1">
    <source>
        <dbReference type="ARBA" id="ARBA00022553"/>
    </source>
</evidence>
<dbReference type="Pfam" id="PF00072">
    <property type="entry name" value="Response_reg"/>
    <property type="match status" value="1"/>
</dbReference>
<keyword evidence="4" id="KW-0804">Transcription</keyword>
<sequence length="233" mass="24733">MLRIVLAEDAVLLRAGLVELLTRGGHEVRAAVGDADALARAVDAERPDVVITDVRMPPGFRDEGLRAALELRARHDRLPVLVLSQYVATAYATQLLGGGSAPGGPGGVAGLGYLLKDRVGEVAEFLDALCRVAGGGTVIDPEVVRVLLVQQTRGRPLSRLTPREREVLALMAQGLNNQAIAHRLTVTEASVVKHSGNIFMKLELDPAEGNRRVLAVLAHLRGEGSPGRTDADT</sequence>
<evidence type="ECO:0000313" key="9">
    <source>
        <dbReference type="Proteomes" id="UP000656881"/>
    </source>
</evidence>
<evidence type="ECO:0000259" key="6">
    <source>
        <dbReference type="PROSITE" id="PS50043"/>
    </source>
</evidence>
<dbReference type="EMBL" id="BMNG01000003">
    <property type="protein sequence ID" value="GGO38548.1"/>
    <property type="molecule type" value="Genomic_DNA"/>
</dbReference>
<evidence type="ECO:0000256" key="4">
    <source>
        <dbReference type="ARBA" id="ARBA00023163"/>
    </source>
</evidence>
<dbReference type="RefSeq" id="WP_164319554.1">
    <property type="nucleotide sequence ID" value="NZ_BMNG01000003.1"/>
</dbReference>
<dbReference type="PRINTS" id="PR00038">
    <property type="entry name" value="HTHLUXR"/>
</dbReference>
<dbReference type="Gene3D" id="3.40.50.2300">
    <property type="match status" value="1"/>
</dbReference>
<organism evidence="8 9">
    <name type="scientific">Streptomyces lasiicapitis</name>
    <dbReference type="NCBI Taxonomy" id="1923961"/>
    <lineage>
        <taxon>Bacteria</taxon>
        <taxon>Bacillati</taxon>
        <taxon>Actinomycetota</taxon>
        <taxon>Actinomycetes</taxon>
        <taxon>Kitasatosporales</taxon>
        <taxon>Streptomycetaceae</taxon>
        <taxon>Streptomyces</taxon>
    </lineage>
</organism>
<reference evidence="9" key="1">
    <citation type="journal article" date="2019" name="Int. J. Syst. Evol. Microbiol.">
        <title>The Global Catalogue of Microorganisms (GCM) 10K type strain sequencing project: providing services to taxonomists for standard genome sequencing and annotation.</title>
        <authorList>
            <consortium name="The Broad Institute Genomics Platform"/>
            <consortium name="The Broad Institute Genome Sequencing Center for Infectious Disease"/>
            <person name="Wu L."/>
            <person name="Ma J."/>
        </authorList>
    </citation>
    <scope>NUCLEOTIDE SEQUENCE [LARGE SCALE GENOMIC DNA]</scope>
    <source>
        <strain evidence="9">CGMCC 4.7349</strain>
    </source>
</reference>
<keyword evidence="3 8" id="KW-0238">DNA-binding</keyword>
<evidence type="ECO:0000256" key="3">
    <source>
        <dbReference type="ARBA" id="ARBA00023125"/>
    </source>
</evidence>
<evidence type="ECO:0000313" key="8">
    <source>
        <dbReference type="EMBL" id="GGO38548.1"/>
    </source>
</evidence>
<dbReference type="PANTHER" id="PTHR43214:SF24">
    <property type="entry name" value="TRANSCRIPTIONAL REGULATORY PROTEIN NARL-RELATED"/>
    <property type="match status" value="1"/>
</dbReference>
<dbReference type="InterPro" id="IPR016032">
    <property type="entry name" value="Sig_transdc_resp-reg_C-effctor"/>
</dbReference>
<dbReference type="InterPro" id="IPR039420">
    <property type="entry name" value="WalR-like"/>
</dbReference>